<evidence type="ECO:0000256" key="1">
    <source>
        <dbReference type="PROSITE-ProRule" id="PRU00473"/>
    </source>
</evidence>
<evidence type="ECO:0000313" key="5">
    <source>
        <dbReference type="EMBL" id="QUS35558.1"/>
    </source>
</evidence>
<dbReference type="InterPro" id="IPR050330">
    <property type="entry name" value="Bact_OuterMem_StrucFunc"/>
</dbReference>
<dbReference type="GO" id="GO:0016020">
    <property type="term" value="C:membrane"/>
    <property type="evidence" value="ECO:0007669"/>
    <property type="project" value="UniProtKB-UniRule"/>
</dbReference>
<dbReference type="PROSITE" id="PS51123">
    <property type="entry name" value="OMPA_2"/>
    <property type="match status" value="1"/>
</dbReference>
<dbReference type="Proteomes" id="UP000679284">
    <property type="component" value="Chromosome"/>
</dbReference>
<gene>
    <name evidence="5" type="ORF">GR316_04300</name>
</gene>
<dbReference type="EMBL" id="CP047289">
    <property type="protein sequence ID" value="QUS35558.1"/>
    <property type="molecule type" value="Genomic_DNA"/>
</dbReference>
<keyword evidence="2" id="KW-0175">Coiled coil</keyword>
<organism evidence="5 6">
    <name type="scientific">Falsirhodobacter algicola</name>
    <dbReference type="NCBI Taxonomy" id="2692330"/>
    <lineage>
        <taxon>Bacteria</taxon>
        <taxon>Pseudomonadati</taxon>
        <taxon>Pseudomonadota</taxon>
        <taxon>Alphaproteobacteria</taxon>
        <taxon>Rhodobacterales</taxon>
        <taxon>Paracoccaceae</taxon>
        <taxon>Falsirhodobacter</taxon>
    </lineage>
</organism>
<dbReference type="PANTHER" id="PTHR30329">
    <property type="entry name" value="STATOR ELEMENT OF FLAGELLAR MOTOR COMPLEX"/>
    <property type="match status" value="1"/>
</dbReference>
<accession>A0A8J8MSN3</accession>
<feature type="domain" description="OmpA-like" evidence="4">
    <location>
        <begin position="182"/>
        <end position="329"/>
    </location>
</feature>
<dbReference type="InterPro" id="IPR006665">
    <property type="entry name" value="OmpA-like"/>
</dbReference>
<proteinExistence type="predicted"/>
<dbReference type="CDD" id="cd07185">
    <property type="entry name" value="OmpA_C-like"/>
    <property type="match status" value="1"/>
</dbReference>
<dbReference type="SUPFAM" id="SSF103088">
    <property type="entry name" value="OmpA-like"/>
    <property type="match status" value="1"/>
</dbReference>
<dbReference type="Gene3D" id="1.20.5.340">
    <property type="match status" value="1"/>
</dbReference>
<feature type="coiled-coil region" evidence="2">
    <location>
        <begin position="75"/>
        <end position="144"/>
    </location>
</feature>
<evidence type="ECO:0000313" key="6">
    <source>
        <dbReference type="Proteomes" id="UP000679284"/>
    </source>
</evidence>
<dbReference type="AlphaFoldDB" id="A0A8J8MSN3"/>
<sequence length="350" mass="39478">MRAQAKQVRHEEEEESAFVSMTDMTVGFLFIMMILLAFFASQMRDLESVSKRDYDAAITQRDVFEQQSIEWQTIAERRANRILEIEALLARLRQERDDLEGEVKDLQVQRAQLEANLAAAEQEIKSLKQRIEELDEQLAELQKVDPLEAYLAQVAQVRRQVLVRLRDAIRADFPDLQVELSAESDALRFQGEGLFDSGRSNLTSDKAQIVSRLAERLDEVLPCFTLGEASQFNTECNPGFVMIEAVQIEGHTDNVGSDQLNRNLSAARANSTFFAMTGAAEGIMQHLNLKRQPVLSVAAYGPDRPVTQNDTPEGRSTNRRIDLRFIMVTPQDTDGIEVIRHALETVGGEP</sequence>
<dbReference type="RefSeq" id="WP_211784806.1">
    <property type="nucleotide sequence ID" value="NZ_CP047289.1"/>
</dbReference>
<keyword evidence="3" id="KW-1133">Transmembrane helix</keyword>
<evidence type="ECO:0000256" key="3">
    <source>
        <dbReference type="SAM" id="Phobius"/>
    </source>
</evidence>
<keyword evidence="1 3" id="KW-0472">Membrane</keyword>
<protein>
    <submittedName>
        <fullName evidence="5">OmpA family protein</fullName>
    </submittedName>
</protein>
<dbReference type="Gene3D" id="3.30.1330.60">
    <property type="entry name" value="OmpA-like domain"/>
    <property type="match status" value="1"/>
</dbReference>
<feature type="transmembrane region" description="Helical" evidence="3">
    <location>
        <begin position="21"/>
        <end position="40"/>
    </location>
</feature>
<dbReference type="KEGG" id="fap:GR316_04300"/>
<keyword evidence="3" id="KW-0812">Transmembrane</keyword>
<name>A0A8J8MSN3_9RHOB</name>
<evidence type="ECO:0000256" key="2">
    <source>
        <dbReference type="SAM" id="Coils"/>
    </source>
</evidence>
<dbReference type="Pfam" id="PF00691">
    <property type="entry name" value="OmpA"/>
    <property type="match status" value="1"/>
</dbReference>
<dbReference type="PANTHER" id="PTHR30329:SF21">
    <property type="entry name" value="LIPOPROTEIN YIAD-RELATED"/>
    <property type="match status" value="1"/>
</dbReference>
<reference evidence="5" key="1">
    <citation type="submission" date="2020-01" db="EMBL/GenBank/DDBJ databases">
        <authorList>
            <person name="Yang Y."/>
            <person name="Kwon Y.M."/>
        </authorList>
    </citation>
    <scope>NUCLEOTIDE SEQUENCE</scope>
    <source>
        <strain evidence="5">PG104</strain>
    </source>
</reference>
<dbReference type="InterPro" id="IPR036737">
    <property type="entry name" value="OmpA-like_sf"/>
</dbReference>
<evidence type="ECO:0000259" key="4">
    <source>
        <dbReference type="PROSITE" id="PS51123"/>
    </source>
</evidence>
<keyword evidence="6" id="KW-1185">Reference proteome</keyword>